<proteinExistence type="predicted"/>
<reference evidence="1" key="1">
    <citation type="submission" date="2014-09" db="EMBL/GenBank/DDBJ databases">
        <authorList>
            <person name="Magalhaes I.L.F."/>
            <person name="Oliveira U."/>
            <person name="Santos F.R."/>
            <person name="Vidigal T.H.D.A."/>
            <person name="Brescovit A.D."/>
            <person name="Santos A.J."/>
        </authorList>
    </citation>
    <scope>NUCLEOTIDE SEQUENCE</scope>
    <source>
        <tissue evidence="1">Shoot tissue taken approximately 20 cm above the soil surface</tissue>
    </source>
</reference>
<dbReference type="AlphaFoldDB" id="A0A0A9G7X6"/>
<organism evidence="1">
    <name type="scientific">Arundo donax</name>
    <name type="common">Giant reed</name>
    <name type="synonym">Donax arundinaceus</name>
    <dbReference type="NCBI Taxonomy" id="35708"/>
    <lineage>
        <taxon>Eukaryota</taxon>
        <taxon>Viridiplantae</taxon>
        <taxon>Streptophyta</taxon>
        <taxon>Embryophyta</taxon>
        <taxon>Tracheophyta</taxon>
        <taxon>Spermatophyta</taxon>
        <taxon>Magnoliopsida</taxon>
        <taxon>Liliopsida</taxon>
        <taxon>Poales</taxon>
        <taxon>Poaceae</taxon>
        <taxon>PACMAD clade</taxon>
        <taxon>Arundinoideae</taxon>
        <taxon>Arundineae</taxon>
        <taxon>Arundo</taxon>
    </lineage>
</organism>
<evidence type="ECO:0000313" key="1">
    <source>
        <dbReference type="EMBL" id="JAE21165.1"/>
    </source>
</evidence>
<sequence length="63" mass="7261">MLVLFEGINIIRDERTPCIFLSVDLHSSMFYQHIDKTNFKLDAIISFNNLTGSCLQYTSLVFS</sequence>
<dbReference type="EMBL" id="GBRH01176731">
    <property type="protein sequence ID" value="JAE21165.1"/>
    <property type="molecule type" value="Transcribed_RNA"/>
</dbReference>
<name>A0A0A9G7X6_ARUDO</name>
<reference evidence="1" key="2">
    <citation type="journal article" date="2015" name="Data Brief">
        <title>Shoot transcriptome of the giant reed, Arundo donax.</title>
        <authorList>
            <person name="Barrero R.A."/>
            <person name="Guerrero F.D."/>
            <person name="Moolhuijzen P."/>
            <person name="Goolsby J.A."/>
            <person name="Tidwell J."/>
            <person name="Bellgard S.E."/>
            <person name="Bellgard M.I."/>
        </authorList>
    </citation>
    <scope>NUCLEOTIDE SEQUENCE</scope>
    <source>
        <tissue evidence="1">Shoot tissue taken approximately 20 cm above the soil surface</tissue>
    </source>
</reference>
<accession>A0A0A9G7X6</accession>
<protein>
    <submittedName>
        <fullName evidence="1">Uncharacterized protein</fullName>
    </submittedName>
</protein>